<sequence>FVQEHLIRRFIPTYAYRMDLKKARSVDKKISNDEFLRFQKQLKLLKNHNFLKLLITDSQAIDIVHKWTLDENNKPIIDITTFSVIMANEKNDLSIFIKGIEAFKILKENDKILIAEACNHNRIKEDIGTYQIPLKLNNYFGDGKVQIDHAFGRDFASYNLNDYKLIIHCGGCMLDKQSMQARIKDLEESNVPITNYGIILAYLNSKEAFSRVIKPFI</sequence>
<organism evidence="2">
    <name type="scientific">marine sediment metagenome</name>
    <dbReference type="NCBI Taxonomy" id="412755"/>
    <lineage>
        <taxon>unclassified sequences</taxon>
        <taxon>metagenomes</taxon>
        <taxon>ecological metagenomes</taxon>
    </lineage>
</organism>
<dbReference type="AlphaFoldDB" id="A0A0F9GAT4"/>
<reference evidence="2" key="1">
    <citation type="journal article" date="2015" name="Nature">
        <title>Complex archaea that bridge the gap between prokaryotes and eukaryotes.</title>
        <authorList>
            <person name="Spang A."/>
            <person name="Saw J.H."/>
            <person name="Jorgensen S.L."/>
            <person name="Zaremba-Niedzwiedzka K."/>
            <person name="Martijn J."/>
            <person name="Lind A.E."/>
            <person name="van Eijk R."/>
            <person name="Schleper C."/>
            <person name="Guy L."/>
            <person name="Ettema T.J."/>
        </authorList>
    </citation>
    <scope>NUCLEOTIDE SEQUENCE</scope>
</reference>
<dbReference type="EMBL" id="LAZR01018550">
    <property type="protein sequence ID" value="KKL95974.1"/>
    <property type="molecule type" value="Genomic_DNA"/>
</dbReference>
<accession>A0A0F9GAT4</accession>
<name>A0A0F9GAT4_9ZZZZ</name>
<dbReference type="Gene3D" id="3.40.50.11420">
    <property type="match status" value="1"/>
</dbReference>
<evidence type="ECO:0000259" key="1">
    <source>
        <dbReference type="Pfam" id="PF18133"/>
    </source>
</evidence>
<protein>
    <recommendedName>
        <fullName evidence="1">Hydrogen maturase F tetramerization domain-containing protein</fullName>
    </recommendedName>
</protein>
<dbReference type="Pfam" id="PF18133">
    <property type="entry name" value="HydF_tetramer"/>
    <property type="match status" value="1"/>
</dbReference>
<feature type="non-terminal residue" evidence="2">
    <location>
        <position position="1"/>
    </location>
</feature>
<gene>
    <name evidence="2" type="ORF">LCGC14_1849090</name>
</gene>
<dbReference type="Gene3D" id="3.40.50.11410">
    <property type="match status" value="1"/>
</dbReference>
<evidence type="ECO:0000313" key="2">
    <source>
        <dbReference type="EMBL" id="KKL95974.1"/>
    </source>
</evidence>
<feature type="domain" description="Hydrogen maturase F tetramerization" evidence="1">
    <location>
        <begin position="95"/>
        <end position="215"/>
    </location>
</feature>
<dbReference type="InterPro" id="IPR040644">
    <property type="entry name" value="HydF_tetramer"/>
</dbReference>
<proteinExistence type="predicted"/>
<comment type="caution">
    <text evidence="2">The sequence shown here is derived from an EMBL/GenBank/DDBJ whole genome shotgun (WGS) entry which is preliminary data.</text>
</comment>